<dbReference type="EMBL" id="QIBX01000007">
    <property type="protein sequence ID" value="RNL40394.1"/>
    <property type="molecule type" value="Genomic_DNA"/>
</dbReference>
<dbReference type="Proteomes" id="UP000269591">
    <property type="component" value="Unassembled WGS sequence"/>
</dbReference>
<reference evidence="3" key="4">
    <citation type="submission" date="2021-09" db="EMBL/GenBank/DDBJ databases">
        <authorList>
            <person name="Gilroy R."/>
        </authorList>
    </citation>
    <scope>NUCLEOTIDE SEQUENCE</scope>
    <source>
        <strain evidence="3">ChiGjej6B6-11269</strain>
    </source>
</reference>
<sequence length="165" mass="18927">MYQLDEKVVYANYGVCIISQVDAPMTFGGVERSYYVLTPTRKRGGTVYVPTDHEELMRPIMSRAEALKLINSLATIAIDDYRDNNSRAVEDHFRKILRTNDCAAAAQVVKTMRARIEEQREKRHTPSSMYTRLLEQAEHQVRSELSAALDIQEENLDEFIAERTA</sequence>
<evidence type="ECO:0000313" key="4">
    <source>
        <dbReference type="EMBL" id="RNL40394.1"/>
    </source>
</evidence>
<evidence type="ECO:0000313" key="3">
    <source>
        <dbReference type="EMBL" id="HJF65514.1"/>
    </source>
</evidence>
<dbReference type="InterPro" id="IPR052531">
    <property type="entry name" value="CarD-like_regulator"/>
</dbReference>
<dbReference type="InterPro" id="IPR003711">
    <property type="entry name" value="CarD-like/TRCF_RID"/>
</dbReference>
<reference evidence="3" key="3">
    <citation type="journal article" date="2021" name="PeerJ">
        <title>Extensive microbial diversity within the chicken gut microbiome revealed by metagenomics and culture.</title>
        <authorList>
            <person name="Gilroy R."/>
            <person name="Ravi A."/>
            <person name="Getino M."/>
            <person name="Pursley I."/>
            <person name="Horton D.L."/>
            <person name="Alikhan N.F."/>
            <person name="Baker D."/>
            <person name="Gharbi K."/>
            <person name="Hall N."/>
            <person name="Watson M."/>
            <person name="Adriaenssens E.M."/>
            <person name="Foster-Nyarko E."/>
            <person name="Jarju S."/>
            <person name="Secka A."/>
            <person name="Antonio M."/>
            <person name="Oren A."/>
            <person name="Chaudhuri R.R."/>
            <person name="La Ragione R."/>
            <person name="Hildebrand F."/>
            <person name="Pallen M.J."/>
        </authorList>
    </citation>
    <scope>NUCLEOTIDE SEQUENCE</scope>
    <source>
        <strain evidence="3">ChiGjej6B6-11269</strain>
    </source>
</reference>
<reference evidence="4" key="2">
    <citation type="journal article" date="2019" name="Microbiol. Resour. Announc.">
        <title>Draft Genome Sequences of Type Strains of Gordonibacter faecihominis, Paraeggerthella hongkongensis, Parvibacter caecicola,Slackia equolifaciens, Slackia faecicanis, and Slackia isoflavoniconvertens.</title>
        <authorList>
            <person name="Danylec N."/>
            <person name="Stoll D.A."/>
            <person name="Dotsch A."/>
            <person name="Huch M."/>
        </authorList>
    </citation>
    <scope>NUCLEOTIDE SEQUENCE</scope>
    <source>
        <strain evidence="4">DSM 24851</strain>
    </source>
</reference>
<dbReference type="AlphaFoldDB" id="A0A3N0B0N6"/>
<dbReference type="SUPFAM" id="SSF141259">
    <property type="entry name" value="CarD-like"/>
    <property type="match status" value="1"/>
</dbReference>
<reference evidence="5" key="1">
    <citation type="submission" date="2018-05" db="EMBL/GenBank/DDBJ databases">
        <title>Genome Sequencing of selected type strains of the family Eggerthellaceae.</title>
        <authorList>
            <person name="Danylec N."/>
            <person name="Stoll D.A."/>
            <person name="Doetsch A."/>
            <person name="Huch M."/>
        </authorList>
    </citation>
    <scope>NUCLEOTIDE SEQUENCE [LARGE SCALE GENOMIC DNA]</scope>
    <source>
        <strain evidence="5">DSM 24851</strain>
    </source>
</reference>
<dbReference type="Proteomes" id="UP000786989">
    <property type="component" value="Unassembled WGS sequence"/>
</dbReference>
<dbReference type="InterPro" id="IPR042215">
    <property type="entry name" value="CarD-like_C"/>
</dbReference>
<feature type="domain" description="CarD-like/TRCF RNAP-interacting" evidence="2">
    <location>
        <begin position="1"/>
        <end position="113"/>
    </location>
</feature>
<dbReference type="RefSeq" id="WP_123208750.1">
    <property type="nucleotide sequence ID" value="NZ_JBHTHO010000015.1"/>
</dbReference>
<dbReference type="PANTHER" id="PTHR38447:SF1">
    <property type="entry name" value="RNA POLYMERASE-BINDING TRANSCRIPTION FACTOR CARD"/>
    <property type="match status" value="1"/>
</dbReference>
<dbReference type="EMBL" id="DYWI01000097">
    <property type="protein sequence ID" value="HJF65514.1"/>
    <property type="molecule type" value="Genomic_DNA"/>
</dbReference>
<dbReference type="OrthoDB" id="9786074at2"/>
<dbReference type="Pfam" id="PF02559">
    <property type="entry name" value="CarD_TRCF_RID"/>
    <property type="match status" value="1"/>
</dbReference>
<organism evidence="4 5">
    <name type="scientific">Slackia equolifaciens</name>
    <dbReference type="NCBI Taxonomy" id="498718"/>
    <lineage>
        <taxon>Bacteria</taxon>
        <taxon>Bacillati</taxon>
        <taxon>Actinomycetota</taxon>
        <taxon>Coriobacteriia</taxon>
        <taxon>Eggerthellales</taxon>
        <taxon>Eggerthellaceae</taxon>
        <taxon>Slackia</taxon>
    </lineage>
</organism>
<evidence type="ECO:0000259" key="2">
    <source>
        <dbReference type="SMART" id="SM01058"/>
    </source>
</evidence>
<dbReference type="SMART" id="SM01058">
    <property type="entry name" value="CarD_TRCF"/>
    <property type="match status" value="1"/>
</dbReference>
<dbReference type="GO" id="GO:0009303">
    <property type="term" value="P:rRNA transcription"/>
    <property type="evidence" value="ECO:0007669"/>
    <property type="project" value="TreeGrafter"/>
</dbReference>
<proteinExistence type="predicted"/>
<accession>A0A3N0B0N6</accession>
<gene>
    <name evidence="4" type="ORF">DMP06_05535</name>
    <name evidence="3" type="ORF">K8U77_05290</name>
</gene>
<dbReference type="Gene3D" id="2.40.10.170">
    <property type="match status" value="1"/>
</dbReference>
<keyword evidence="1" id="KW-0175">Coiled coil</keyword>
<protein>
    <submittedName>
        <fullName evidence="4">CarD family transcriptional regulator</fullName>
    </submittedName>
</protein>
<dbReference type="PANTHER" id="PTHR38447">
    <property type="entry name" value="TRANSCRIPTION FACTOR YDEB-RELATED"/>
    <property type="match status" value="1"/>
</dbReference>
<name>A0A3N0B0N6_9ACTN</name>
<dbReference type="Gene3D" id="1.20.58.1290">
    <property type="entry name" value="CarD-like, C-terminal domain"/>
    <property type="match status" value="1"/>
</dbReference>
<evidence type="ECO:0000313" key="5">
    <source>
        <dbReference type="Proteomes" id="UP000269591"/>
    </source>
</evidence>
<keyword evidence="5" id="KW-1185">Reference proteome</keyword>
<comment type="caution">
    <text evidence="4">The sequence shown here is derived from an EMBL/GenBank/DDBJ whole genome shotgun (WGS) entry which is preliminary data.</text>
</comment>
<feature type="coiled-coil region" evidence="1">
    <location>
        <begin position="134"/>
        <end position="162"/>
    </location>
</feature>
<evidence type="ECO:0000256" key="1">
    <source>
        <dbReference type="SAM" id="Coils"/>
    </source>
</evidence>
<dbReference type="InterPro" id="IPR036101">
    <property type="entry name" value="CarD-like/TRCF_RID_sf"/>
</dbReference>